<accession>A0ABT1JFH8</accession>
<keyword evidence="3" id="KW-1185">Reference proteome</keyword>
<evidence type="ECO:0000256" key="1">
    <source>
        <dbReference type="SAM" id="MobiDB-lite"/>
    </source>
</evidence>
<protein>
    <submittedName>
        <fullName evidence="2">Uncharacterized protein</fullName>
    </submittedName>
</protein>
<name>A0ABT1JFH8_ACTCY</name>
<sequence length="164" mass="18384">MNGRDELSGEWITRCSADPPVEDGRLYGHVDLDVGRGPVIAPGVTYLAGTFDYRRLVLCRAEVRHCAEFPELSTAVLDVMRDLARRWGIPDFVGPPATMKRRRRRVPPWGRVRFWAWEARDPVNVSFAGRASFKHGEWARLDDPEPESRPAGPGGPPGHMIAGR</sequence>
<dbReference type="Proteomes" id="UP000791080">
    <property type="component" value="Unassembled WGS sequence"/>
</dbReference>
<organism evidence="2 3">
    <name type="scientific">Actinoalloteichus caeruleus DSM 43889</name>
    <dbReference type="NCBI Taxonomy" id="1120930"/>
    <lineage>
        <taxon>Bacteria</taxon>
        <taxon>Bacillati</taxon>
        <taxon>Actinomycetota</taxon>
        <taxon>Actinomycetes</taxon>
        <taxon>Pseudonocardiales</taxon>
        <taxon>Pseudonocardiaceae</taxon>
        <taxon>Actinoalloteichus</taxon>
        <taxon>Actinoalloteichus cyanogriseus</taxon>
    </lineage>
</organism>
<dbReference type="EMBL" id="AUBJ02000001">
    <property type="protein sequence ID" value="MCP2331253.1"/>
    <property type="molecule type" value="Genomic_DNA"/>
</dbReference>
<dbReference type="RefSeq" id="WP_026419135.1">
    <property type="nucleotide sequence ID" value="NZ_AUBJ02000001.1"/>
</dbReference>
<feature type="compositionally biased region" description="Basic and acidic residues" evidence="1">
    <location>
        <begin position="138"/>
        <end position="148"/>
    </location>
</feature>
<reference evidence="2 3" key="1">
    <citation type="submission" date="2013-07" db="EMBL/GenBank/DDBJ databases">
        <authorList>
            <consortium name="DOE Joint Genome Institute"/>
            <person name="Reeve W."/>
            <person name="Huntemann M."/>
            <person name="Han J."/>
            <person name="Chen A."/>
            <person name="Kyrpides N."/>
            <person name="Mavromatis K."/>
            <person name="Markowitz V."/>
            <person name="Palaniappan K."/>
            <person name="Ivanova N."/>
            <person name="Schaumberg A."/>
            <person name="Pati A."/>
            <person name="Liolios K."/>
            <person name="Nordberg H.P."/>
            <person name="Cantor M.N."/>
            <person name="Hua S.X."/>
            <person name="Woyke T."/>
        </authorList>
    </citation>
    <scope>NUCLEOTIDE SEQUENCE [LARGE SCALE GENOMIC DNA]</scope>
    <source>
        <strain evidence="2 3">DSM 43889</strain>
    </source>
</reference>
<evidence type="ECO:0000313" key="2">
    <source>
        <dbReference type="EMBL" id="MCP2331253.1"/>
    </source>
</evidence>
<comment type="caution">
    <text evidence="2">The sequence shown here is derived from an EMBL/GenBank/DDBJ whole genome shotgun (WGS) entry which is preliminary data.</text>
</comment>
<proteinExistence type="predicted"/>
<feature type="region of interest" description="Disordered" evidence="1">
    <location>
        <begin position="138"/>
        <end position="164"/>
    </location>
</feature>
<evidence type="ECO:0000313" key="3">
    <source>
        <dbReference type="Proteomes" id="UP000791080"/>
    </source>
</evidence>
<reference evidence="2 3" key="2">
    <citation type="submission" date="2022-06" db="EMBL/GenBank/DDBJ databases">
        <title>Genomic Encyclopedia of Type Strains, Phase I: the one thousand microbial genomes (KMG-I) project.</title>
        <authorList>
            <person name="Kyrpides N."/>
        </authorList>
    </citation>
    <scope>NUCLEOTIDE SEQUENCE [LARGE SCALE GENOMIC DNA]</scope>
    <source>
        <strain evidence="2 3">DSM 43889</strain>
    </source>
</reference>
<gene>
    <name evidence="2" type="ORF">G443_001523</name>
</gene>